<dbReference type="CDD" id="cd14656">
    <property type="entry name" value="Imelysin-like_EfeO"/>
    <property type="match status" value="1"/>
</dbReference>
<comment type="similarity">
    <text evidence="2">Belongs to the EfeM/EfeO family.</text>
</comment>
<dbReference type="InterPro" id="IPR053377">
    <property type="entry name" value="Iron_uptake_EfeM/EfeO"/>
</dbReference>
<feature type="chain" id="PRO_5039056674" evidence="4">
    <location>
        <begin position="19"/>
        <end position="384"/>
    </location>
</feature>
<comment type="caution">
    <text evidence="6">The sequence shown here is derived from an EMBL/GenBank/DDBJ whole genome shotgun (WGS) entry which is preliminary data.</text>
</comment>
<evidence type="ECO:0000259" key="5">
    <source>
        <dbReference type="Pfam" id="PF09375"/>
    </source>
</evidence>
<dbReference type="PANTHER" id="PTHR39192:SF1">
    <property type="entry name" value="IRON UPTAKE SYSTEM COMPONENT EFEO"/>
    <property type="match status" value="1"/>
</dbReference>
<dbReference type="InterPro" id="IPR038352">
    <property type="entry name" value="Imelysin_sf"/>
</dbReference>
<keyword evidence="3 4" id="KW-0732">Signal</keyword>
<dbReference type="PANTHER" id="PTHR39192">
    <property type="entry name" value="IRON UPTAKE SYSTEM COMPONENT EFEO"/>
    <property type="match status" value="1"/>
</dbReference>
<dbReference type="InterPro" id="IPR018976">
    <property type="entry name" value="Imelysin-like"/>
</dbReference>
<dbReference type="PROSITE" id="PS51257">
    <property type="entry name" value="PROKAR_LIPOPROTEIN"/>
    <property type="match status" value="1"/>
</dbReference>
<comment type="subcellular location">
    <subcellularLocation>
        <location evidence="1">Cell envelope</location>
    </subcellularLocation>
</comment>
<dbReference type="GO" id="GO:0030313">
    <property type="term" value="C:cell envelope"/>
    <property type="evidence" value="ECO:0007669"/>
    <property type="project" value="UniProtKB-SubCell"/>
</dbReference>
<feature type="domain" description="Imelysin-like" evidence="5">
    <location>
        <begin position="144"/>
        <end position="374"/>
    </location>
</feature>
<evidence type="ECO:0000256" key="4">
    <source>
        <dbReference type="SAM" id="SignalP"/>
    </source>
</evidence>
<proteinExistence type="inferred from homology"/>
<dbReference type="Pfam" id="PF09375">
    <property type="entry name" value="Peptidase_M75"/>
    <property type="match status" value="1"/>
</dbReference>
<gene>
    <name evidence="6" type="ORF">CXF48_00235</name>
</gene>
<evidence type="ECO:0000256" key="2">
    <source>
        <dbReference type="ARBA" id="ARBA00005989"/>
    </source>
</evidence>
<evidence type="ECO:0000313" key="6">
    <source>
        <dbReference type="EMBL" id="RRO87853.1"/>
    </source>
</evidence>
<dbReference type="InterPro" id="IPR050894">
    <property type="entry name" value="EfeM/EfeO_iron_uptake"/>
</dbReference>
<protein>
    <submittedName>
        <fullName evidence="6">Peptidase M75</fullName>
    </submittedName>
</protein>
<dbReference type="EMBL" id="PQNK01000001">
    <property type="protein sequence ID" value="RRO87853.1"/>
    <property type="molecule type" value="Genomic_DNA"/>
</dbReference>
<organism evidence="6 7">
    <name type="scientific">Corynebacterium bovis</name>
    <dbReference type="NCBI Taxonomy" id="36808"/>
    <lineage>
        <taxon>Bacteria</taxon>
        <taxon>Bacillati</taxon>
        <taxon>Actinomycetota</taxon>
        <taxon>Actinomycetes</taxon>
        <taxon>Mycobacteriales</taxon>
        <taxon>Corynebacteriaceae</taxon>
        <taxon>Corynebacterium</taxon>
    </lineage>
</organism>
<name>A0A426Q1F7_9CORY</name>
<evidence type="ECO:0000313" key="7">
    <source>
        <dbReference type="Proteomes" id="UP000276526"/>
    </source>
</evidence>
<dbReference type="Gene3D" id="1.20.1420.20">
    <property type="entry name" value="M75 peptidase, HXXE motif"/>
    <property type="match status" value="1"/>
</dbReference>
<evidence type="ECO:0000256" key="3">
    <source>
        <dbReference type="ARBA" id="ARBA00022729"/>
    </source>
</evidence>
<reference evidence="6 7" key="1">
    <citation type="submission" date="2018-01" db="EMBL/GenBank/DDBJ databases">
        <title>Twenty Corynebacterium bovis Genomes.</title>
        <authorList>
            <person name="Gulvik C.A."/>
        </authorList>
    </citation>
    <scope>NUCLEOTIDE SEQUENCE [LARGE SCALE GENOMIC DNA]</scope>
    <source>
        <strain evidence="6 7">F6900</strain>
    </source>
</reference>
<dbReference type="Proteomes" id="UP000276526">
    <property type="component" value="Unassembled WGS sequence"/>
</dbReference>
<feature type="signal peptide" evidence="4">
    <location>
        <begin position="1"/>
        <end position="18"/>
    </location>
</feature>
<dbReference type="AlphaFoldDB" id="A0A426Q1F7"/>
<sequence length="384" mass="40698">MTSTVHRSRALLALPVLAAVPLALVACADKEPAGGSGSFTVAASDDACTVSGSSGTTGNNTFEVTNSGSKVTEFYVYTQGGRVMGEVENIGPGATRKLVVELPEAATYRTVCKPGMIGDGIGSDFTVTGDRVSAADSDDTKAAAVKNYLTYVRTQTSTLDAQVGDFVAAIDAGDVAKAKSLYGPTRTAYERIEPIAEAFPDDLDPRLDAREADLEDGQTWTGFHTIEKQLWVDGAITDRTKADAAQLQKDVKELVDGVSASDFTVSPALIASGAQGLLDEIATSKITGEEDTFSHTDLWDFQANIDGSKAAIASLEEVLDARDPQLLKDINSRFADVQKMLDGYRSGDGFVSYDTVTEPQRKELSTALDALSERVTKVQDVVAQ</sequence>
<accession>A0A426Q1F7</accession>
<dbReference type="InterPro" id="IPR034981">
    <property type="entry name" value="Imelysin-like_EfeO/Algp7"/>
</dbReference>
<dbReference type="RefSeq" id="WP_125173040.1">
    <property type="nucleotide sequence ID" value="NZ_JAPJOD010000080.1"/>
</dbReference>
<evidence type="ECO:0000256" key="1">
    <source>
        <dbReference type="ARBA" id="ARBA00004196"/>
    </source>
</evidence>
<dbReference type="NCBIfam" id="NF041757">
    <property type="entry name" value="EfeO"/>
    <property type="match status" value="1"/>
</dbReference>